<proteinExistence type="predicted"/>
<evidence type="ECO:0000256" key="2">
    <source>
        <dbReference type="SAM" id="MobiDB-lite"/>
    </source>
</evidence>
<dbReference type="AlphaFoldDB" id="A0A4Z0QHB2"/>
<dbReference type="EMBL" id="SRMB01000001">
    <property type="protein sequence ID" value="TGE29447.1"/>
    <property type="molecule type" value="Genomic_DNA"/>
</dbReference>
<dbReference type="Pfam" id="PF00023">
    <property type="entry name" value="Ank"/>
    <property type="match status" value="1"/>
</dbReference>
<dbReference type="SUPFAM" id="SSF48403">
    <property type="entry name" value="Ankyrin repeat"/>
    <property type="match status" value="1"/>
</dbReference>
<dbReference type="InterPro" id="IPR036770">
    <property type="entry name" value="Ankyrin_rpt-contain_sf"/>
</dbReference>
<dbReference type="PANTHER" id="PTHR46224">
    <property type="entry name" value="ANKYRIN REPEAT FAMILY PROTEIN"/>
    <property type="match status" value="1"/>
</dbReference>
<comment type="caution">
    <text evidence="3">The sequence shown here is derived from an EMBL/GenBank/DDBJ whole genome shotgun (WGS) entry which is preliminary data.</text>
</comment>
<dbReference type="Proteomes" id="UP000298471">
    <property type="component" value="Unassembled WGS sequence"/>
</dbReference>
<feature type="repeat" description="ANK" evidence="1">
    <location>
        <begin position="121"/>
        <end position="153"/>
    </location>
</feature>
<feature type="compositionally biased region" description="Low complexity" evidence="2">
    <location>
        <begin position="65"/>
        <end position="74"/>
    </location>
</feature>
<keyword evidence="4" id="KW-1185">Reference proteome</keyword>
<gene>
    <name evidence="3" type="ORF">E5K02_08340</name>
</gene>
<dbReference type="PROSITE" id="PS50088">
    <property type="entry name" value="ANK_REPEAT"/>
    <property type="match status" value="3"/>
</dbReference>
<dbReference type="Gene3D" id="1.25.40.20">
    <property type="entry name" value="Ankyrin repeat-containing domain"/>
    <property type="match status" value="2"/>
</dbReference>
<reference evidence="3 4" key="1">
    <citation type="submission" date="2019-04" db="EMBL/GenBank/DDBJ databases">
        <authorList>
            <person name="Feng G."/>
            <person name="Zhang J."/>
            <person name="Zhu H."/>
        </authorList>
    </citation>
    <scope>NUCLEOTIDE SEQUENCE [LARGE SCALE GENOMIC DNA]</scope>
    <source>
        <strain evidence="3 4">9PBR-1</strain>
    </source>
</reference>
<evidence type="ECO:0000313" key="3">
    <source>
        <dbReference type="EMBL" id="TGE29447.1"/>
    </source>
</evidence>
<name>A0A4Z0QHB2_9BACT</name>
<dbReference type="OrthoDB" id="892800at2"/>
<dbReference type="Pfam" id="PF12796">
    <property type="entry name" value="Ank_2"/>
    <property type="match status" value="1"/>
</dbReference>
<sequence>MCSTKPATILLEPSSTPLRPKKMPIRLPFANSRLSPNGMSGWKLRYLPLLALCFSAGLPSACSQSSRRSSSASSPMPTKSPETYFTGPELPAAQAIYRGDAAALRRVVTTQRINLKYSSPQGMTLLLFALANRQKECVRELLALGADPNQVSMLNGQEMVQPVALVAGGDDPELVKILLDAKGNPNSKMHDAVAGDAPALFHAIDAQRFATMRLLLDHGADINATDGLGNTPLLALATFNQFEQVAYLLERGADFRKASHSGGTLAFIVQDHQLGDPQSEAYIWQQRVRRMLEERGVQFPVPNPAVANGQQSTAVESYRQQWLQTPEGRKWKAQIAAAPNSTEKFRVRLEAQRAFRGWLKTQLPPESPVLQHELSPGQASRIEGF</sequence>
<dbReference type="SMART" id="SM00248">
    <property type="entry name" value="ANK"/>
    <property type="match status" value="4"/>
</dbReference>
<organism evidence="3 4">
    <name type="scientific">Hymenobacter metallicola</name>
    <dbReference type="NCBI Taxonomy" id="2563114"/>
    <lineage>
        <taxon>Bacteria</taxon>
        <taxon>Pseudomonadati</taxon>
        <taxon>Bacteroidota</taxon>
        <taxon>Cytophagia</taxon>
        <taxon>Cytophagales</taxon>
        <taxon>Hymenobacteraceae</taxon>
        <taxon>Hymenobacter</taxon>
    </lineage>
</organism>
<evidence type="ECO:0000256" key="1">
    <source>
        <dbReference type="PROSITE-ProRule" id="PRU00023"/>
    </source>
</evidence>
<feature type="repeat" description="ANK" evidence="1">
    <location>
        <begin position="228"/>
        <end position="260"/>
    </location>
</feature>
<dbReference type="InterPro" id="IPR002110">
    <property type="entry name" value="Ankyrin_rpt"/>
</dbReference>
<accession>A0A4Z0QHB2</accession>
<protein>
    <submittedName>
        <fullName evidence="3">Ankyrin repeat domain-containing protein</fullName>
    </submittedName>
</protein>
<feature type="repeat" description="ANK" evidence="1">
    <location>
        <begin position="195"/>
        <end position="227"/>
    </location>
</feature>
<feature type="region of interest" description="Disordered" evidence="2">
    <location>
        <begin position="65"/>
        <end position="85"/>
    </location>
</feature>
<keyword evidence="1" id="KW-0040">ANK repeat</keyword>
<dbReference type="InterPro" id="IPR051616">
    <property type="entry name" value="Cul2-RING_E3_ligase_SR"/>
</dbReference>
<evidence type="ECO:0000313" key="4">
    <source>
        <dbReference type="Proteomes" id="UP000298471"/>
    </source>
</evidence>